<evidence type="ECO:0000313" key="2">
    <source>
        <dbReference type="Proteomes" id="UP000265000"/>
    </source>
</evidence>
<dbReference type="Proteomes" id="UP000265000">
    <property type="component" value="Unplaced"/>
</dbReference>
<organism evidence="1 2">
    <name type="scientific">Fundulus heteroclitus</name>
    <name type="common">Killifish</name>
    <name type="synonym">Mummichog</name>
    <dbReference type="NCBI Taxonomy" id="8078"/>
    <lineage>
        <taxon>Eukaryota</taxon>
        <taxon>Metazoa</taxon>
        <taxon>Chordata</taxon>
        <taxon>Craniata</taxon>
        <taxon>Vertebrata</taxon>
        <taxon>Euteleostomi</taxon>
        <taxon>Actinopterygii</taxon>
        <taxon>Neopterygii</taxon>
        <taxon>Teleostei</taxon>
        <taxon>Neoteleostei</taxon>
        <taxon>Acanthomorphata</taxon>
        <taxon>Ovalentaria</taxon>
        <taxon>Atherinomorphae</taxon>
        <taxon>Cyprinodontiformes</taxon>
        <taxon>Fundulidae</taxon>
        <taxon>Fundulus</taxon>
    </lineage>
</organism>
<reference evidence="1" key="1">
    <citation type="submission" date="2025-08" db="UniProtKB">
        <authorList>
            <consortium name="Ensembl"/>
        </authorList>
    </citation>
    <scope>IDENTIFICATION</scope>
</reference>
<evidence type="ECO:0000313" key="1">
    <source>
        <dbReference type="Ensembl" id="ENSFHEP00000029574.1"/>
    </source>
</evidence>
<proteinExistence type="predicted"/>
<sequence length="107" mass="12198">MHNQSRFWMATFLLELKSHPNLRAASTQFLCGACLTDAVHFVGGEGGSTITSAGDENQDTALRDQMEAKATRGIMDSYCFRFCRVIDQQEYRNKYRWVNFQTTFSVA</sequence>
<protein>
    <submittedName>
        <fullName evidence="1">Uncharacterized protein</fullName>
    </submittedName>
</protein>
<name>A0A3Q2QQ43_FUNHE</name>
<dbReference type="Gene3D" id="1.10.100.10">
    <property type="entry name" value="Insulin-like"/>
    <property type="match status" value="1"/>
</dbReference>
<keyword evidence="2" id="KW-1185">Reference proteome</keyword>
<accession>A0A3Q2QQ43</accession>
<dbReference type="Ensembl" id="ENSFHET00000032168.1">
    <property type="protein sequence ID" value="ENSFHEP00000029574.1"/>
    <property type="gene ID" value="ENSFHEG00000000342.1"/>
</dbReference>
<dbReference type="AlphaFoldDB" id="A0A3Q2QQ43"/>
<reference evidence="1" key="2">
    <citation type="submission" date="2025-09" db="UniProtKB">
        <authorList>
            <consortium name="Ensembl"/>
        </authorList>
    </citation>
    <scope>IDENTIFICATION</scope>
</reference>